<dbReference type="Proteomes" id="UP001597344">
    <property type="component" value="Unassembled WGS sequence"/>
</dbReference>
<proteinExistence type="predicted"/>
<organism evidence="1 2">
    <name type="scientific">Aquimarina celericrescens</name>
    <dbReference type="NCBI Taxonomy" id="1964542"/>
    <lineage>
        <taxon>Bacteria</taxon>
        <taxon>Pseudomonadati</taxon>
        <taxon>Bacteroidota</taxon>
        <taxon>Flavobacteriia</taxon>
        <taxon>Flavobacteriales</taxon>
        <taxon>Flavobacteriaceae</taxon>
        <taxon>Aquimarina</taxon>
    </lineage>
</organism>
<dbReference type="RefSeq" id="WP_378320298.1">
    <property type="nucleotide sequence ID" value="NZ_JBHUHY010000011.1"/>
</dbReference>
<sequence length="136" mass="15887">MERHRKLKDTEFERQFADSTLNPALFTHEAHLRLAWIHINKYGMDAACVNISDQIMKFATKHGDPNKFNKTVTIAAIKAVNHFAQKSGSNDFQDFIEEFPRLKYNFKTLLDCHYGFDIFNSTTARKKYLEPDLLPF</sequence>
<gene>
    <name evidence="1" type="ORF">ACFSJT_10940</name>
</gene>
<protein>
    <submittedName>
        <fullName evidence="1">Uncharacterized protein</fullName>
    </submittedName>
</protein>
<keyword evidence="2" id="KW-1185">Reference proteome</keyword>
<evidence type="ECO:0000313" key="1">
    <source>
        <dbReference type="EMBL" id="MFD2187305.1"/>
    </source>
</evidence>
<comment type="caution">
    <text evidence="1">The sequence shown here is derived from an EMBL/GenBank/DDBJ whole genome shotgun (WGS) entry which is preliminary data.</text>
</comment>
<name>A0ABW5AYS0_9FLAO</name>
<dbReference type="EMBL" id="JBHUHY010000011">
    <property type="protein sequence ID" value="MFD2187305.1"/>
    <property type="molecule type" value="Genomic_DNA"/>
</dbReference>
<accession>A0ABW5AYS0</accession>
<evidence type="ECO:0000313" key="2">
    <source>
        <dbReference type="Proteomes" id="UP001597344"/>
    </source>
</evidence>
<reference evidence="2" key="1">
    <citation type="journal article" date="2019" name="Int. J. Syst. Evol. Microbiol.">
        <title>The Global Catalogue of Microorganisms (GCM) 10K type strain sequencing project: providing services to taxonomists for standard genome sequencing and annotation.</title>
        <authorList>
            <consortium name="The Broad Institute Genomics Platform"/>
            <consortium name="The Broad Institute Genome Sequencing Center for Infectious Disease"/>
            <person name="Wu L."/>
            <person name="Ma J."/>
        </authorList>
    </citation>
    <scope>NUCLEOTIDE SEQUENCE [LARGE SCALE GENOMIC DNA]</scope>
    <source>
        <strain evidence="2">DT92</strain>
    </source>
</reference>